<dbReference type="EMBL" id="FOTV01000005">
    <property type="protein sequence ID" value="SFL63575.1"/>
    <property type="molecule type" value="Genomic_DNA"/>
</dbReference>
<sequence>MSEEVKIVYHEVDFLLPVHRFNIRFSYVTKKRLPFVREFVLRLVHVSPVMPPDIANYFGLSEREAAEAISDLVDKGDLQFLENGQIDLTSKSRDYFGELGGTPRVSALVESGGAFSFELASFNCVGTKRNHGDWAPGLRLEIPNDTVANSERLVRKKFQEHFYTIQEKGFWEHKSVSEDPGRPSIYTMESVRKLGQEPLRLISRFAIDSEGMPVERADFEVLDDSSSVQDLVTDAIASAQKPTNVADIARAMEILEDRETLTLFNDNSIDVTKVIQDRDAGALNDSAWIPFLGPIYSQENWELIDRYLKKHSDSSNSRDDSPPDLVWLAPADGFWGQSMKTSACLDALVDQAVTKGRKSTRSYTPKLFVPIQDSKDRHSIHRWKQQFSKHKSSVFGLLEGFLDGNVEVLLFSDRFAVVTYHVAKRESLPVTLPLGFVTEDPHRIKVISGFVEDYISGVVGFDNPRDLGPLSKL</sequence>
<organism evidence="1 2">
    <name type="scientific">Marinobacter salarius</name>
    <dbReference type="NCBI Taxonomy" id="1420917"/>
    <lineage>
        <taxon>Bacteria</taxon>
        <taxon>Pseudomonadati</taxon>
        <taxon>Pseudomonadota</taxon>
        <taxon>Gammaproteobacteria</taxon>
        <taxon>Pseudomonadales</taxon>
        <taxon>Marinobacteraceae</taxon>
        <taxon>Marinobacter</taxon>
    </lineage>
</organism>
<proteinExistence type="predicted"/>
<evidence type="ECO:0000313" key="2">
    <source>
        <dbReference type="Proteomes" id="UP000199211"/>
    </source>
</evidence>
<comment type="caution">
    <text evidence="1">The sequence shown here is derived from an EMBL/GenBank/DDBJ whole genome shotgun (WGS) entry which is preliminary data.</text>
</comment>
<protein>
    <submittedName>
        <fullName evidence="1">Uncharacterized protein</fullName>
    </submittedName>
</protein>
<gene>
    <name evidence="1" type="ORF">SAMN04487868_105219</name>
</gene>
<evidence type="ECO:0000313" key="1">
    <source>
        <dbReference type="EMBL" id="SFL63575.1"/>
    </source>
</evidence>
<accession>A0ABY1FME9</accession>
<keyword evidence="2" id="KW-1185">Reference proteome</keyword>
<name>A0ABY1FME9_9GAMM</name>
<dbReference type="RefSeq" id="WP_091642146.1">
    <property type="nucleotide sequence ID" value="NZ_FOTV01000005.1"/>
</dbReference>
<dbReference type="Proteomes" id="UP000199211">
    <property type="component" value="Unassembled WGS sequence"/>
</dbReference>
<reference evidence="1 2" key="1">
    <citation type="submission" date="2016-10" db="EMBL/GenBank/DDBJ databases">
        <authorList>
            <person name="Varghese N."/>
            <person name="Submissions S."/>
        </authorList>
    </citation>
    <scope>NUCLEOTIDE SEQUENCE [LARGE SCALE GENOMIC DNA]</scope>
    <source>
        <strain evidence="1 2">DSM 26291</strain>
    </source>
</reference>